<dbReference type="GO" id="GO:0005576">
    <property type="term" value="C:extracellular region"/>
    <property type="evidence" value="ECO:0007669"/>
    <property type="project" value="UniProtKB-SubCell"/>
</dbReference>
<keyword evidence="4" id="KW-1015">Disulfide bond</keyword>
<organism evidence="7 8">
    <name type="scientific">Aaosphaeria arxii CBS 175.79</name>
    <dbReference type="NCBI Taxonomy" id="1450172"/>
    <lineage>
        <taxon>Eukaryota</taxon>
        <taxon>Fungi</taxon>
        <taxon>Dikarya</taxon>
        <taxon>Ascomycota</taxon>
        <taxon>Pezizomycotina</taxon>
        <taxon>Dothideomycetes</taxon>
        <taxon>Pleosporomycetidae</taxon>
        <taxon>Pleosporales</taxon>
        <taxon>Pleosporales incertae sedis</taxon>
        <taxon>Aaosphaeria</taxon>
    </lineage>
</organism>
<feature type="domain" description="Auxiliary Activity family 9 catalytic" evidence="6">
    <location>
        <begin position="22"/>
        <end position="240"/>
    </location>
</feature>
<dbReference type="PANTHER" id="PTHR33353">
    <property type="entry name" value="PUTATIVE (AFU_ORTHOLOGUE AFUA_1G12560)-RELATED"/>
    <property type="match status" value="1"/>
</dbReference>
<dbReference type="RefSeq" id="XP_033377289.1">
    <property type="nucleotide sequence ID" value="XM_033524026.1"/>
</dbReference>
<protein>
    <submittedName>
        <fullName evidence="7">Lytic polysaccharide monooxygenase</fullName>
    </submittedName>
</protein>
<dbReference type="Pfam" id="PF03443">
    <property type="entry name" value="AA9"/>
    <property type="match status" value="1"/>
</dbReference>
<gene>
    <name evidence="7" type="ORF">BU24DRAFT_359140</name>
</gene>
<feature type="signal peptide" evidence="5">
    <location>
        <begin position="1"/>
        <end position="21"/>
    </location>
</feature>
<comment type="subcellular location">
    <subcellularLocation>
        <location evidence="2">Secreted</location>
    </subcellularLocation>
</comment>
<keyword evidence="3" id="KW-0964">Secreted</keyword>
<evidence type="ECO:0000259" key="6">
    <source>
        <dbReference type="Pfam" id="PF03443"/>
    </source>
</evidence>
<name>A0A6A5X7P9_9PLEO</name>
<evidence type="ECO:0000256" key="3">
    <source>
        <dbReference type="ARBA" id="ARBA00022525"/>
    </source>
</evidence>
<dbReference type="Proteomes" id="UP000799778">
    <property type="component" value="Unassembled WGS sequence"/>
</dbReference>
<evidence type="ECO:0000256" key="4">
    <source>
        <dbReference type="ARBA" id="ARBA00023157"/>
    </source>
</evidence>
<dbReference type="AlphaFoldDB" id="A0A6A5X7P9"/>
<dbReference type="InterPro" id="IPR049892">
    <property type="entry name" value="AA9"/>
</dbReference>
<evidence type="ECO:0000313" key="7">
    <source>
        <dbReference type="EMBL" id="KAF2008950.1"/>
    </source>
</evidence>
<comment type="cofactor">
    <cofactor evidence="1">
        <name>Cu(2+)</name>
        <dbReference type="ChEBI" id="CHEBI:29036"/>
    </cofactor>
</comment>
<sequence>MRTTFSAVALSAAVLAPLVSAHGHVSGVQVAGDWTPGADPVWFYLPANQQAKTAGWKALNQDNGFVSPDAFGGNDIACHKSATPGADYIEANPGETLTFYWNTWPESHKGPIINYLAPCNGDCTTASASSLRFTKIQQAGLITPGGTGTWVTDQLISKNFTATLTLPSKLKAGNYVLRHEIIALHGGQSDNGAQAYPQCLNLKVGGSGSVSLPSGTAGNALYKRSEPGIIFNLYTNPTSYTFPGPALWTGAN</sequence>
<proteinExistence type="predicted"/>
<dbReference type="PANTHER" id="PTHR33353:SF34">
    <property type="entry name" value="ENDO-BETA-1,4-GLUCANASE D"/>
    <property type="match status" value="1"/>
</dbReference>
<dbReference type="InterPro" id="IPR005103">
    <property type="entry name" value="AA9_LPMO"/>
</dbReference>
<keyword evidence="8" id="KW-1185">Reference proteome</keyword>
<keyword evidence="7" id="KW-0560">Oxidoreductase</keyword>
<evidence type="ECO:0000256" key="1">
    <source>
        <dbReference type="ARBA" id="ARBA00001973"/>
    </source>
</evidence>
<dbReference type="GO" id="GO:0004497">
    <property type="term" value="F:monooxygenase activity"/>
    <property type="evidence" value="ECO:0007669"/>
    <property type="project" value="UniProtKB-KW"/>
</dbReference>
<evidence type="ECO:0000256" key="5">
    <source>
        <dbReference type="SAM" id="SignalP"/>
    </source>
</evidence>
<dbReference type="GeneID" id="54281423"/>
<dbReference type="CDD" id="cd21175">
    <property type="entry name" value="LPMO_AA9"/>
    <property type="match status" value="1"/>
</dbReference>
<reference evidence="7" key="1">
    <citation type="journal article" date="2020" name="Stud. Mycol.">
        <title>101 Dothideomycetes genomes: a test case for predicting lifestyles and emergence of pathogens.</title>
        <authorList>
            <person name="Haridas S."/>
            <person name="Albert R."/>
            <person name="Binder M."/>
            <person name="Bloem J."/>
            <person name="Labutti K."/>
            <person name="Salamov A."/>
            <person name="Andreopoulos B."/>
            <person name="Baker S."/>
            <person name="Barry K."/>
            <person name="Bills G."/>
            <person name="Bluhm B."/>
            <person name="Cannon C."/>
            <person name="Castanera R."/>
            <person name="Culley D."/>
            <person name="Daum C."/>
            <person name="Ezra D."/>
            <person name="Gonzalez J."/>
            <person name="Henrissat B."/>
            <person name="Kuo A."/>
            <person name="Liang C."/>
            <person name="Lipzen A."/>
            <person name="Lutzoni F."/>
            <person name="Magnuson J."/>
            <person name="Mondo S."/>
            <person name="Nolan M."/>
            <person name="Ohm R."/>
            <person name="Pangilinan J."/>
            <person name="Park H.-J."/>
            <person name="Ramirez L."/>
            <person name="Alfaro M."/>
            <person name="Sun H."/>
            <person name="Tritt A."/>
            <person name="Yoshinaga Y."/>
            <person name="Zwiers L.-H."/>
            <person name="Turgeon B."/>
            <person name="Goodwin S."/>
            <person name="Spatafora J."/>
            <person name="Crous P."/>
            <person name="Grigoriev I."/>
        </authorList>
    </citation>
    <scope>NUCLEOTIDE SEQUENCE</scope>
    <source>
        <strain evidence="7">CBS 175.79</strain>
    </source>
</reference>
<evidence type="ECO:0000256" key="2">
    <source>
        <dbReference type="ARBA" id="ARBA00004613"/>
    </source>
</evidence>
<evidence type="ECO:0000313" key="8">
    <source>
        <dbReference type="Proteomes" id="UP000799778"/>
    </source>
</evidence>
<dbReference type="Gene3D" id="2.70.50.70">
    <property type="match status" value="1"/>
</dbReference>
<keyword evidence="5" id="KW-0732">Signal</keyword>
<dbReference type="OrthoDB" id="4849160at2759"/>
<feature type="chain" id="PRO_5025583902" evidence="5">
    <location>
        <begin position="22"/>
        <end position="252"/>
    </location>
</feature>
<keyword evidence="7" id="KW-0503">Monooxygenase</keyword>
<accession>A0A6A5X7P9</accession>
<dbReference type="EMBL" id="ML978080">
    <property type="protein sequence ID" value="KAF2008950.1"/>
    <property type="molecule type" value="Genomic_DNA"/>
</dbReference>